<gene>
    <name evidence="5" type="ORF">EAF64_13760</name>
</gene>
<dbReference type="EMBL" id="RDFA01000005">
    <property type="protein sequence ID" value="RXK47719.1"/>
    <property type="molecule type" value="Genomic_DNA"/>
</dbReference>
<keyword evidence="6" id="KW-1185">Reference proteome</keyword>
<proteinExistence type="predicted"/>
<dbReference type="PANTHER" id="PTHR34236">
    <property type="entry name" value="DIMETHYL SULFOXIDE REDUCTASE TRANSCRIPTIONAL ACTIVATOR"/>
    <property type="match status" value="1"/>
</dbReference>
<evidence type="ECO:0000259" key="3">
    <source>
        <dbReference type="Pfam" id="PF04967"/>
    </source>
</evidence>
<evidence type="ECO:0000313" key="6">
    <source>
        <dbReference type="Proteomes" id="UP000289691"/>
    </source>
</evidence>
<comment type="caution">
    <text evidence="5">The sequence shown here is derived from an EMBL/GenBank/DDBJ whole genome shotgun (WGS) entry which is preliminary data.</text>
</comment>
<dbReference type="Pfam" id="PF04967">
    <property type="entry name" value="HTH_10"/>
    <property type="match status" value="1"/>
</dbReference>
<evidence type="ECO:0000256" key="1">
    <source>
        <dbReference type="ARBA" id="ARBA00023015"/>
    </source>
</evidence>
<dbReference type="Pfam" id="PF15915">
    <property type="entry name" value="BAT"/>
    <property type="match status" value="1"/>
</dbReference>
<organism evidence="5 6">
    <name type="scientific">Halorientalis pallida</name>
    <dbReference type="NCBI Taxonomy" id="2479928"/>
    <lineage>
        <taxon>Archaea</taxon>
        <taxon>Methanobacteriati</taxon>
        <taxon>Methanobacteriota</taxon>
        <taxon>Stenosarchaea group</taxon>
        <taxon>Halobacteria</taxon>
        <taxon>Halobacteriales</taxon>
        <taxon>Haloarculaceae</taxon>
        <taxon>Halorientalis</taxon>
    </lineage>
</organism>
<name>A0A498KVH4_9EURY</name>
<protein>
    <recommendedName>
        <fullName evidence="7">HTH DNA binding domain-containing protein</fullName>
    </recommendedName>
</protein>
<dbReference type="RefSeq" id="WP_129069573.1">
    <property type="nucleotide sequence ID" value="NZ_RDFA01000005.1"/>
</dbReference>
<keyword evidence="2" id="KW-0804">Transcription</keyword>
<evidence type="ECO:0000313" key="5">
    <source>
        <dbReference type="EMBL" id="RXK47719.1"/>
    </source>
</evidence>
<accession>A0A498KVH4</accession>
<evidence type="ECO:0000256" key="2">
    <source>
        <dbReference type="ARBA" id="ARBA00023163"/>
    </source>
</evidence>
<dbReference type="InterPro" id="IPR007050">
    <property type="entry name" value="HTH_bacterioopsin"/>
</dbReference>
<dbReference type="AlphaFoldDB" id="A0A498KVH4"/>
<feature type="domain" description="Bacterioopsin transcriptional activator GAF and HTH associated" evidence="4">
    <location>
        <begin position="6"/>
        <end position="152"/>
    </location>
</feature>
<keyword evidence="1" id="KW-0805">Transcription regulation</keyword>
<evidence type="ECO:0008006" key="7">
    <source>
        <dbReference type="Google" id="ProtNLM"/>
    </source>
</evidence>
<dbReference type="InterPro" id="IPR031803">
    <property type="entry name" value="BAT_GAF/HTH-assoc"/>
</dbReference>
<feature type="domain" description="HTH bat-type" evidence="3">
    <location>
        <begin position="173"/>
        <end position="222"/>
    </location>
</feature>
<sequence>MVSSRLRVEFRVEPTTELEVIQSATDSDSVELDNAIYAGDGQWYQHLTVTTDLPVGSIRGHLSDGVVTELVALSPAEESDLTYYILALMEEPDPFVVSEVTEVKSIPHRIRLVDGQLTVTTSVEDWEHLKRVAEHLEASYRNFELLSTSQKAWTGTPLGTNQLKHAVRGEVSESQLELLAEAYRNGYFDVPQAVTAKELASILGTSQSTLSEALRNAQYTLFEILFGEK</sequence>
<evidence type="ECO:0000259" key="4">
    <source>
        <dbReference type="Pfam" id="PF15915"/>
    </source>
</evidence>
<dbReference type="Proteomes" id="UP000289691">
    <property type="component" value="Unassembled WGS sequence"/>
</dbReference>
<reference evidence="5 6" key="1">
    <citation type="submission" date="2019-01" db="EMBL/GenBank/DDBJ databases">
        <title>Halorientalis sp. F13-25 a new haloarchaeum isolated from hypersaline water.</title>
        <authorList>
            <person name="Ana D.-V."/>
            <person name="Cristina S.-P."/>
            <person name="Antonio V."/>
        </authorList>
    </citation>
    <scope>NUCLEOTIDE SEQUENCE [LARGE SCALE GENOMIC DNA]</scope>
    <source>
        <strain evidence="5 6">F13-25</strain>
    </source>
</reference>
<dbReference type="PANTHER" id="PTHR34236:SF1">
    <property type="entry name" value="DIMETHYL SULFOXIDE REDUCTASE TRANSCRIPTIONAL ACTIVATOR"/>
    <property type="match status" value="1"/>
</dbReference>